<dbReference type="AlphaFoldDB" id="A0A1G7LJ34"/>
<dbReference type="PRINTS" id="PR00081">
    <property type="entry name" value="GDHRDH"/>
</dbReference>
<name>A0A1G7LJ34_9RHOB</name>
<evidence type="ECO:0000256" key="1">
    <source>
        <dbReference type="ARBA" id="ARBA00006484"/>
    </source>
</evidence>
<dbReference type="SUPFAM" id="SSF51735">
    <property type="entry name" value="NAD(P)-binding Rossmann-fold domains"/>
    <property type="match status" value="1"/>
</dbReference>
<sequence>MLTLKDKTALVTGAASGIGRDAALTLARQGVEIYAADIDTAGGQKTVDEIAACGGTAHLVTLDVTSAEAWAEAVKTIAETSGQLHVLINSAGIMITQTIEACTLETYQRQQKINVESVWIGCKTALDLMTETAARDGTASIINLSSTLGLVGGRMFSAYCASKGAVRLMSKALAVELGPRQIRVNSVHPTLVNTSLGLGAMQDLVDGGVPLPSKEAMIDVVKMQTPLGRYAEPDDIAHAIAFLASDGSRYITGTELVVDGGITAA</sequence>
<dbReference type="Proteomes" id="UP000198994">
    <property type="component" value="Unassembled WGS sequence"/>
</dbReference>
<dbReference type="PANTHER" id="PTHR42760:SF124">
    <property type="entry name" value="SHORT-CHAIN DEHYDROGENASE_REDUCTASE"/>
    <property type="match status" value="1"/>
</dbReference>
<dbReference type="FunFam" id="3.40.50.720:FF:000084">
    <property type="entry name" value="Short-chain dehydrogenase reductase"/>
    <property type="match status" value="1"/>
</dbReference>
<proteinExistence type="inferred from homology"/>
<organism evidence="2 3">
    <name type="scientific">Salipiger thiooxidans</name>
    <dbReference type="NCBI Taxonomy" id="282683"/>
    <lineage>
        <taxon>Bacteria</taxon>
        <taxon>Pseudomonadati</taxon>
        <taxon>Pseudomonadota</taxon>
        <taxon>Alphaproteobacteria</taxon>
        <taxon>Rhodobacterales</taxon>
        <taxon>Roseobacteraceae</taxon>
        <taxon>Salipiger</taxon>
    </lineage>
</organism>
<dbReference type="STRING" id="282683.SAMN04488105_12439"/>
<evidence type="ECO:0000313" key="3">
    <source>
        <dbReference type="Proteomes" id="UP000198994"/>
    </source>
</evidence>
<comment type="similarity">
    <text evidence="1">Belongs to the short-chain dehydrogenases/reductases (SDR) family.</text>
</comment>
<accession>A0A1G7LJ34</accession>
<dbReference type="Gene3D" id="3.40.50.720">
    <property type="entry name" value="NAD(P)-binding Rossmann-like Domain"/>
    <property type="match status" value="1"/>
</dbReference>
<dbReference type="OrthoDB" id="9789398at2"/>
<dbReference type="InterPro" id="IPR020904">
    <property type="entry name" value="Sc_DH/Rdtase_CS"/>
</dbReference>
<reference evidence="3" key="1">
    <citation type="submission" date="2016-10" db="EMBL/GenBank/DDBJ databases">
        <authorList>
            <person name="Varghese N."/>
            <person name="Submissions S."/>
        </authorList>
    </citation>
    <scope>NUCLEOTIDE SEQUENCE [LARGE SCALE GENOMIC DNA]</scope>
    <source>
        <strain evidence="3">DSM 10146</strain>
    </source>
</reference>
<dbReference type="PROSITE" id="PS00061">
    <property type="entry name" value="ADH_SHORT"/>
    <property type="match status" value="1"/>
</dbReference>
<dbReference type="NCBIfam" id="NF005559">
    <property type="entry name" value="PRK07231.1"/>
    <property type="match status" value="1"/>
</dbReference>
<dbReference type="EMBL" id="FNAV01000024">
    <property type="protein sequence ID" value="SDF49542.1"/>
    <property type="molecule type" value="Genomic_DNA"/>
</dbReference>
<dbReference type="InterPro" id="IPR002347">
    <property type="entry name" value="SDR_fam"/>
</dbReference>
<dbReference type="PRINTS" id="PR00080">
    <property type="entry name" value="SDRFAMILY"/>
</dbReference>
<keyword evidence="3" id="KW-1185">Reference proteome</keyword>
<dbReference type="GO" id="GO:0016616">
    <property type="term" value="F:oxidoreductase activity, acting on the CH-OH group of donors, NAD or NADP as acceptor"/>
    <property type="evidence" value="ECO:0007669"/>
    <property type="project" value="TreeGrafter"/>
</dbReference>
<protein>
    <submittedName>
        <fullName evidence="2">NAD(P)-dependent dehydrogenase, short-chain alcohol dehydrogenase family</fullName>
    </submittedName>
</protein>
<dbReference type="PANTHER" id="PTHR42760">
    <property type="entry name" value="SHORT-CHAIN DEHYDROGENASES/REDUCTASES FAMILY MEMBER"/>
    <property type="match status" value="1"/>
</dbReference>
<gene>
    <name evidence="2" type="ORF">SAMN04488105_12439</name>
</gene>
<dbReference type="Pfam" id="PF13561">
    <property type="entry name" value="adh_short_C2"/>
    <property type="match status" value="1"/>
</dbReference>
<dbReference type="InterPro" id="IPR036291">
    <property type="entry name" value="NAD(P)-bd_dom_sf"/>
</dbReference>
<evidence type="ECO:0000313" key="2">
    <source>
        <dbReference type="EMBL" id="SDF49542.1"/>
    </source>
</evidence>